<evidence type="ECO:0000256" key="10">
    <source>
        <dbReference type="NCBIfam" id="TIGR01357"/>
    </source>
</evidence>
<dbReference type="PANTHER" id="PTHR43622:SF1">
    <property type="entry name" value="3-DEHYDROQUINATE SYNTHASE"/>
    <property type="match status" value="1"/>
</dbReference>
<feature type="domain" description="3-dehydroquinate synthase C-terminal" evidence="13">
    <location>
        <begin position="181"/>
        <end position="322"/>
    </location>
</feature>
<reference evidence="14 15" key="1">
    <citation type="submission" date="2017-06" db="EMBL/GenBank/DDBJ databases">
        <title>Investigating the central metabolism of Clostridium thermosuccinogenes.</title>
        <authorList>
            <person name="Koendjbiharie J.G."/>
            <person name="van Kranenburg R."/>
        </authorList>
    </citation>
    <scope>NUCLEOTIDE SEQUENCE [LARGE SCALE GENOMIC DNA]</scope>
    <source>
        <strain evidence="14 15">DSM 5806</strain>
    </source>
</reference>
<dbReference type="OrthoDB" id="9806583at2"/>
<dbReference type="InterPro" id="IPR016037">
    <property type="entry name" value="DHQ_synth_AroB"/>
</dbReference>
<dbReference type="GO" id="GO:0009073">
    <property type="term" value="P:aromatic amino acid family biosynthetic process"/>
    <property type="evidence" value="ECO:0007669"/>
    <property type="project" value="UniProtKB-KW"/>
</dbReference>
<dbReference type="Pfam" id="PF01761">
    <property type="entry name" value="DHQ_synthase"/>
    <property type="match status" value="1"/>
</dbReference>
<dbReference type="Gene3D" id="1.20.1090.10">
    <property type="entry name" value="Dehydroquinate synthase-like - alpha domain"/>
    <property type="match status" value="1"/>
</dbReference>
<feature type="binding site" evidence="9">
    <location>
        <position position="263"/>
    </location>
    <ligand>
        <name>Zn(2+)</name>
        <dbReference type="ChEBI" id="CHEBI:29105"/>
    </ligand>
</feature>
<feature type="binding site" evidence="9">
    <location>
        <position position="142"/>
    </location>
    <ligand>
        <name>NAD(+)</name>
        <dbReference type="ChEBI" id="CHEBI:57540"/>
    </ligand>
</feature>
<dbReference type="AlphaFoldDB" id="A0A2K2F2V3"/>
<evidence type="ECO:0000256" key="11">
    <source>
        <dbReference type="SAM" id="Phobius"/>
    </source>
</evidence>
<dbReference type="InterPro" id="IPR030963">
    <property type="entry name" value="DHQ_synth_fam"/>
</dbReference>
<keyword evidence="6 9" id="KW-0520">NAD</keyword>
<keyword evidence="4 9" id="KW-0547">Nucleotide-binding</keyword>
<evidence type="ECO:0000256" key="8">
    <source>
        <dbReference type="ARBA" id="ARBA00023285"/>
    </source>
</evidence>
<comment type="function">
    <text evidence="9">Catalyzes the conversion of 3-deoxy-D-arabino-heptulosonate 7-phosphate (DAHP) to dehydroquinate (DHQ).</text>
</comment>
<evidence type="ECO:0000313" key="14">
    <source>
        <dbReference type="EMBL" id="PNU00768.1"/>
    </source>
</evidence>
<dbReference type="GO" id="GO:0005737">
    <property type="term" value="C:cytoplasm"/>
    <property type="evidence" value="ECO:0007669"/>
    <property type="project" value="UniProtKB-SubCell"/>
</dbReference>
<keyword evidence="11" id="KW-1133">Transmembrane helix</keyword>
<dbReference type="CDD" id="cd08195">
    <property type="entry name" value="DHQS"/>
    <property type="match status" value="1"/>
</dbReference>
<dbReference type="InterPro" id="IPR050071">
    <property type="entry name" value="Dehydroquinate_synthase"/>
</dbReference>
<dbReference type="PANTHER" id="PTHR43622">
    <property type="entry name" value="3-DEHYDROQUINATE SYNTHASE"/>
    <property type="match status" value="1"/>
</dbReference>
<comment type="cofactor">
    <cofactor evidence="9">
        <name>Co(2+)</name>
        <dbReference type="ChEBI" id="CHEBI:48828"/>
    </cofactor>
    <cofactor evidence="9">
        <name>Zn(2+)</name>
        <dbReference type="ChEBI" id="CHEBI:29105"/>
    </cofactor>
    <text evidence="9">Binds 1 divalent metal cation per subunit. Can use either Co(2+) or Zn(2+).</text>
</comment>
<evidence type="ECO:0000256" key="7">
    <source>
        <dbReference type="ARBA" id="ARBA00023239"/>
    </source>
</evidence>
<name>A0A2K2F2V3_9CLOT</name>
<dbReference type="KEGG" id="cthd:CDO33_06910"/>
<feature type="binding site" evidence="9">
    <location>
        <position position="184"/>
    </location>
    <ligand>
        <name>Zn(2+)</name>
        <dbReference type="ChEBI" id="CHEBI:29105"/>
    </ligand>
</feature>
<dbReference type="PIRSF" id="PIRSF001455">
    <property type="entry name" value="DHQ_synth"/>
    <property type="match status" value="1"/>
</dbReference>
<dbReference type="InterPro" id="IPR056179">
    <property type="entry name" value="DHQS_C"/>
</dbReference>
<organism evidence="14 15">
    <name type="scientific">Clostridium thermosuccinogenes</name>
    <dbReference type="NCBI Taxonomy" id="84032"/>
    <lineage>
        <taxon>Bacteria</taxon>
        <taxon>Bacillati</taxon>
        <taxon>Bacillota</taxon>
        <taxon>Clostridia</taxon>
        <taxon>Eubacteriales</taxon>
        <taxon>Clostridiaceae</taxon>
        <taxon>Clostridium</taxon>
    </lineage>
</organism>
<feature type="binding site" evidence="9">
    <location>
        <position position="247"/>
    </location>
    <ligand>
        <name>Zn(2+)</name>
        <dbReference type="ChEBI" id="CHEBI:29105"/>
    </ligand>
</feature>
<dbReference type="HAMAP" id="MF_00110">
    <property type="entry name" value="DHQ_synthase"/>
    <property type="match status" value="1"/>
</dbReference>
<keyword evidence="7 9" id="KW-0456">Lyase</keyword>
<dbReference type="Pfam" id="PF24621">
    <property type="entry name" value="DHQS_C"/>
    <property type="match status" value="1"/>
</dbReference>
<evidence type="ECO:0000256" key="5">
    <source>
        <dbReference type="ARBA" id="ARBA00022833"/>
    </source>
</evidence>
<dbReference type="EC" id="4.2.3.4" evidence="9 10"/>
<evidence type="ECO:0000256" key="6">
    <source>
        <dbReference type="ARBA" id="ARBA00023027"/>
    </source>
</evidence>
<dbReference type="NCBIfam" id="TIGR01357">
    <property type="entry name" value="aroB"/>
    <property type="match status" value="1"/>
</dbReference>
<keyword evidence="9" id="KW-0057">Aromatic amino acid biosynthesis</keyword>
<keyword evidence="15" id="KW-1185">Reference proteome</keyword>
<dbReference type="Proteomes" id="UP000236151">
    <property type="component" value="Unassembled WGS sequence"/>
</dbReference>
<feature type="binding site" evidence="9">
    <location>
        <begin position="105"/>
        <end position="109"/>
    </location>
    <ligand>
        <name>NAD(+)</name>
        <dbReference type="ChEBI" id="CHEBI:57540"/>
    </ligand>
</feature>
<keyword evidence="9" id="KW-0028">Amino-acid biosynthesis</keyword>
<feature type="transmembrane region" description="Helical" evidence="11">
    <location>
        <begin position="98"/>
        <end position="119"/>
    </location>
</feature>
<dbReference type="InterPro" id="IPR030960">
    <property type="entry name" value="DHQS/DOIS_N"/>
</dbReference>
<comment type="caution">
    <text evidence="14">The sequence shown here is derived from an EMBL/GenBank/DDBJ whole genome shotgun (WGS) entry which is preliminary data.</text>
</comment>
<sequence>MIKMSINLGERSYPIYIATNYADIGKSIASARLSGKMVLITDTNVDMHQADECINALKESGYDVHKYVIAAGEENKNLDTVNEIYRYLVKQKLERNSVLIALGGGVVGDITGFVAATFLRGINFVQVPTTLIAQADSSVGGKVGVDFEGSKNIIGAFYQPRLVYINVNSLKTLPKREVQAGLAEVVKHGIIKDRDFFDYVEYNLNKIFEFKEDVLQFTARANCSIKGSVVEEDEREGGLRAILNFGHTIGHAVESVSGFQLLHGECVSIGMVGAFKMAQHLGMVDAKESDRVIGLLERIGLPTGIKGMDVDKVFAQMYHDKKIKNNKLVFILPKRIGEVLQISIDDTALIKEVLQELAQ</sequence>
<comment type="similarity">
    <text evidence="9">Belongs to the sugar phosphate cyclases superfamily. Dehydroquinate synthase family.</text>
</comment>
<keyword evidence="5 9" id="KW-0862">Zinc</keyword>
<evidence type="ECO:0000313" key="15">
    <source>
        <dbReference type="Proteomes" id="UP000236151"/>
    </source>
</evidence>
<keyword evidence="11" id="KW-0812">Transmembrane</keyword>
<proteinExistence type="inferred from homology"/>
<dbReference type="Gene3D" id="3.40.50.1970">
    <property type="match status" value="1"/>
</dbReference>
<keyword evidence="9" id="KW-0963">Cytoplasm</keyword>
<evidence type="ECO:0000256" key="1">
    <source>
        <dbReference type="ARBA" id="ARBA00001911"/>
    </source>
</evidence>
<accession>A0A2K2F2V3</accession>
<protein>
    <recommendedName>
        <fullName evidence="9 10">3-dehydroquinate synthase</fullName>
        <shortName evidence="9">DHQS</shortName>
        <ecNumber evidence="9 10">4.2.3.4</ecNumber>
    </recommendedName>
</protein>
<gene>
    <name evidence="9" type="primary">aroB</name>
    <name evidence="14" type="ORF">CDQ84_04900</name>
</gene>
<evidence type="ECO:0000259" key="12">
    <source>
        <dbReference type="Pfam" id="PF01761"/>
    </source>
</evidence>
<evidence type="ECO:0000259" key="13">
    <source>
        <dbReference type="Pfam" id="PF24621"/>
    </source>
</evidence>
<dbReference type="SUPFAM" id="SSF56796">
    <property type="entry name" value="Dehydroquinate synthase-like"/>
    <property type="match status" value="1"/>
</dbReference>
<keyword evidence="11" id="KW-0472">Membrane</keyword>
<feature type="domain" description="3-dehydroquinate synthase N-terminal" evidence="12">
    <location>
        <begin position="67"/>
        <end position="179"/>
    </location>
</feature>
<dbReference type="FunFam" id="3.40.50.1970:FF:000007">
    <property type="entry name" value="Pentafunctional AROM polypeptide"/>
    <property type="match status" value="1"/>
</dbReference>
<comment type="cofactor">
    <cofactor evidence="2">
        <name>Zn(2+)</name>
        <dbReference type="ChEBI" id="CHEBI:29105"/>
    </cofactor>
</comment>
<dbReference type="UniPathway" id="UPA00053">
    <property type="reaction ID" value="UER00085"/>
</dbReference>
<keyword evidence="8 9" id="KW-0170">Cobalt</keyword>
<feature type="binding site" evidence="9">
    <location>
        <begin position="129"/>
        <end position="130"/>
    </location>
    <ligand>
        <name>NAD(+)</name>
        <dbReference type="ChEBI" id="CHEBI:57540"/>
    </ligand>
</feature>
<comment type="catalytic activity">
    <reaction evidence="9">
        <text>7-phospho-2-dehydro-3-deoxy-D-arabino-heptonate = 3-dehydroquinate + phosphate</text>
        <dbReference type="Rhea" id="RHEA:21968"/>
        <dbReference type="ChEBI" id="CHEBI:32364"/>
        <dbReference type="ChEBI" id="CHEBI:43474"/>
        <dbReference type="ChEBI" id="CHEBI:58394"/>
        <dbReference type="EC" id="4.2.3.4"/>
    </reaction>
</comment>
<dbReference type="GO" id="GO:0046872">
    <property type="term" value="F:metal ion binding"/>
    <property type="evidence" value="ECO:0007669"/>
    <property type="project" value="UniProtKB-KW"/>
</dbReference>
<comment type="subcellular location">
    <subcellularLocation>
        <location evidence="9">Cytoplasm</location>
    </subcellularLocation>
</comment>
<dbReference type="GO" id="GO:0009423">
    <property type="term" value="P:chorismate biosynthetic process"/>
    <property type="evidence" value="ECO:0007669"/>
    <property type="project" value="UniProtKB-UniRule"/>
</dbReference>
<evidence type="ECO:0000256" key="2">
    <source>
        <dbReference type="ARBA" id="ARBA00001947"/>
    </source>
</evidence>
<feature type="binding site" evidence="9">
    <location>
        <position position="151"/>
    </location>
    <ligand>
        <name>NAD(+)</name>
        <dbReference type="ChEBI" id="CHEBI:57540"/>
    </ligand>
</feature>
<dbReference type="GO" id="GO:0003856">
    <property type="term" value="F:3-dehydroquinate synthase activity"/>
    <property type="evidence" value="ECO:0007669"/>
    <property type="project" value="UniProtKB-UniRule"/>
</dbReference>
<comment type="caution">
    <text evidence="9">Lacks conserved residue(s) required for the propagation of feature annotation.</text>
</comment>
<dbReference type="GO" id="GO:0008652">
    <property type="term" value="P:amino acid biosynthetic process"/>
    <property type="evidence" value="ECO:0007669"/>
    <property type="project" value="UniProtKB-KW"/>
</dbReference>
<comment type="pathway">
    <text evidence="9">Metabolic intermediate biosynthesis; chorismate biosynthesis; chorismate from D-erythrose 4-phosphate and phosphoenolpyruvate: step 2/7.</text>
</comment>
<evidence type="ECO:0000256" key="9">
    <source>
        <dbReference type="HAMAP-Rule" id="MF_00110"/>
    </source>
</evidence>
<comment type="cofactor">
    <cofactor evidence="1 9">
        <name>NAD(+)</name>
        <dbReference type="ChEBI" id="CHEBI:57540"/>
    </cofactor>
</comment>
<dbReference type="GO" id="GO:0000166">
    <property type="term" value="F:nucleotide binding"/>
    <property type="evidence" value="ECO:0007669"/>
    <property type="project" value="UniProtKB-KW"/>
</dbReference>
<keyword evidence="3 9" id="KW-0479">Metal-binding</keyword>
<dbReference type="EMBL" id="NIOJ01000007">
    <property type="protein sequence ID" value="PNU00768.1"/>
    <property type="molecule type" value="Genomic_DNA"/>
</dbReference>
<dbReference type="RefSeq" id="WP_103080602.1">
    <property type="nucleotide sequence ID" value="NZ_CP021850.1"/>
</dbReference>
<evidence type="ECO:0000256" key="3">
    <source>
        <dbReference type="ARBA" id="ARBA00022723"/>
    </source>
</evidence>
<evidence type="ECO:0000256" key="4">
    <source>
        <dbReference type="ARBA" id="ARBA00022741"/>
    </source>
</evidence>